<dbReference type="Gene3D" id="1.10.540.10">
    <property type="entry name" value="Acyl-CoA dehydrogenase/oxidase, N-terminal domain"/>
    <property type="match status" value="1"/>
</dbReference>
<feature type="region of interest" description="Disordered" evidence="11">
    <location>
        <begin position="649"/>
        <end position="684"/>
    </location>
</feature>
<dbReference type="EC" id="1.3.3.6" evidence="4"/>
<dbReference type="RefSeq" id="WP_179716384.1">
    <property type="nucleotide sequence ID" value="NZ_JACBZT010000001.1"/>
</dbReference>
<dbReference type="PIRSF" id="PIRSF000168">
    <property type="entry name" value="Acyl-CoA_oxidase"/>
    <property type="match status" value="1"/>
</dbReference>
<feature type="domain" description="Acyl-CoA oxidase C-alpha1" evidence="15">
    <location>
        <begin position="281"/>
        <end position="445"/>
    </location>
</feature>
<comment type="similarity">
    <text evidence="3">Belongs to the acyl-CoA oxidase family.</text>
</comment>
<comment type="cofactor">
    <cofactor evidence="1">
        <name>FAD</name>
        <dbReference type="ChEBI" id="CHEBI:57692"/>
    </cofactor>
</comment>
<dbReference type="InterPro" id="IPR012258">
    <property type="entry name" value="Acyl-CoA_oxidase"/>
</dbReference>
<dbReference type="Pfam" id="PF22924">
    <property type="entry name" value="ACOX_C_alpha1"/>
    <property type="match status" value="1"/>
</dbReference>
<evidence type="ECO:0000256" key="1">
    <source>
        <dbReference type="ARBA" id="ARBA00001974"/>
    </source>
</evidence>
<keyword evidence="6" id="KW-0274">FAD</keyword>
<dbReference type="Pfam" id="PF01756">
    <property type="entry name" value="ACOX"/>
    <property type="match status" value="1"/>
</dbReference>
<dbReference type="Gene3D" id="1.20.140.10">
    <property type="entry name" value="Butyryl-CoA Dehydrogenase, subunit A, domain 3"/>
    <property type="match status" value="2"/>
</dbReference>
<evidence type="ECO:0000256" key="4">
    <source>
        <dbReference type="ARBA" id="ARBA00012870"/>
    </source>
</evidence>
<keyword evidence="5" id="KW-0285">Flavoprotein</keyword>
<feature type="domain" description="Acyl-CoA oxidase C-terminal" evidence="12">
    <location>
        <begin position="505"/>
        <end position="635"/>
    </location>
</feature>
<protein>
    <recommendedName>
        <fullName evidence="4">acyl-CoA oxidase</fullName>
        <ecNumber evidence="4">1.3.3.6</ecNumber>
    </recommendedName>
</protein>
<evidence type="ECO:0000256" key="11">
    <source>
        <dbReference type="SAM" id="MobiDB-lite"/>
    </source>
</evidence>
<dbReference type="SUPFAM" id="SSF56645">
    <property type="entry name" value="Acyl-CoA dehydrogenase NM domain-like"/>
    <property type="match status" value="1"/>
</dbReference>
<dbReference type="InterPro" id="IPR009100">
    <property type="entry name" value="AcylCoA_DH/oxidase_NM_dom_sf"/>
</dbReference>
<evidence type="ECO:0000256" key="3">
    <source>
        <dbReference type="ARBA" id="ARBA00006288"/>
    </source>
</evidence>
<dbReference type="GO" id="GO:0033540">
    <property type="term" value="P:fatty acid beta-oxidation using acyl-CoA oxidase"/>
    <property type="evidence" value="ECO:0007669"/>
    <property type="project" value="TreeGrafter"/>
</dbReference>
<comment type="caution">
    <text evidence="16">The sequence shown here is derived from an EMBL/GenBank/DDBJ whole genome shotgun (WGS) entry which is preliminary data.</text>
</comment>
<sequence length="684" mass="75171">MTSTLPTTVDPGKLQEVLDGRWGHVRRDAREHLGDPEFAPVYGETMQEARERISRLAKKLAATGRVGLGFPKEYGGQDDSGGSVASIEMLAFGDLSLMVKAGVQWGLFGGAVQLLGTERHHRAHLADIMSFDLPGCFAMTETGHGSDVQQLRTTCTYDAETGTFDLHTPHEAARKDYIGNAAKDGRMAVVFAQLITQGKNHGVHAWLVPIRNDDGTPCEGVTIGDDGPKAGLLGVDNGRLSFDHVRVPRDMLLDRYGQVAEDGTYTSSIENETRRFFTMLGTLVRGRVSVGGSAGSATKMALDIAVRYGNVRRQFAAPGKDREIVINDYLVHQRKLLPALATSYALHFAQEELVSTMHDVQYKTHVLGEEIDEAGQRELESRAAGLKVANTWHATRTIQMAREACGGAGYLAENRLPALKADTDVFTTFEGDNTVLLQLVAKGLLTGYRDAFGSLDGWGKVGFVADLVRETVLERTAARGLIARLVDAVPGRDDDVPMLDRGWQLKMFEFREKHSLEGAIKRLRKNAATEGMEPFDMFNDVQDHVLRTAQTHIDRVILEAFVAGIERTTDPDAQALLEKLCDLYALWTIEQDKAWFLEHGRLTPTRAKVLTATVNTLLKELRPHMTTLVDAFAIPAAWKAAKILEEEDDRQEAMAARDAEVRQGAEGRQASKESATDLEVAPAQ</sequence>
<dbReference type="AlphaFoldDB" id="A0A853CF21"/>
<feature type="compositionally biased region" description="Basic and acidic residues" evidence="11">
    <location>
        <begin position="651"/>
        <end position="675"/>
    </location>
</feature>
<dbReference type="GO" id="GO:0055088">
    <property type="term" value="P:lipid homeostasis"/>
    <property type="evidence" value="ECO:0007669"/>
    <property type="project" value="TreeGrafter"/>
</dbReference>
<dbReference type="InterPro" id="IPR002655">
    <property type="entry name" value="Acyl-CoA_oxidase_C"/>
</dbReference>
<evidence type="ECO:0000256" key="5">
    <source>
        <dbReference type="ARBA" id="ARBA00022630"/>
    </source>
</evidence>
<accession>A0A853CF21</accession>
<dbReference type="FunFam" id="1.20.140.10:FF:000010">
    <property type="entry name" value="Acyl-coenzyme A oxidase"/>
    <property type="match status" value="1"/>
</dbReference>
<dbReference type="Pfam" id="PF02770">
    <property type="entry name" value="Acyl-CoA_dh_M"/>
    <property type="match status" value="1"/>
</dbReference>
<dbReference type="InterPro" id="IPR055060">
    <property type="entry name" value="ACOX_C_alpha1"/>
</dbReference>
<dbReference type="Proteomes" id="UP000541969">
    <property type="component" value="Unassembled WGS sequence"/>
</dbReference>
<evidence type="ECO:0000256" key="7">
    <source>
        <dbReference type="ARBA" id="ARBA00022832"/>
    </source>
</evidence>
<keyword evidence="7" id="KW-0276">Fatty acid metabolism</keyword>
<reference evidence="16 17" key="1">
    <citation type="submission" date="2020-07" db="EMBL/GenBank/DDBJ databases">
        <title>Sequencing the genomes of 1000 actinobacteria strains.</title>
        <authorList>
            <person name="Klenk H.-P."/>
        </authorList>
    </citation>
    <scope>NUCLEOTIDE SEQUENCE [LARGE SCALE GENOMIC DNA]</scope>
    <source>
        <strain evidence="16 17">DSM 104001</strain>
    </source>
</reference>
<evidence type="ECO:0000259" key="13">
    <source>
        <dbReference type="Pfam" id="PF02770"/>
    </source>
</evidence>
<gene>
    <name evidence="16" type="ORF">GGQ55_002044</name>
</gene>
<evidence type="ECO:0000256" key="9">
    <source>
        <dbReference type="ARBA" id="ARBA00023098"/>
    </source>
</evidence>
<organism evidence="16 17">
    <name type="scientific">Petropleomorpha daqingensis</name>
    <dbReference type="NCBI Taxonomy" id="2026353"/>
    <lineage>
        <taxon>Bacteria</taxon>
        <taxon>Bacillati</taxon>
        <taxon>Actinomycetota</taxon>
        <taxon>Actinomycetes</taxon>
        <taxon>Geodermatophilales</taxon>
        <taxon>Geodermatophilaceae</taxon>
        <taxon>Petropleomorpha</taxon>
    </lineage>
</organism>
<keyword evidence="10" id="KW-0576">Peroxisome</keyword>
<dbReference type="InterPro" id="IPR006091">
    <property type="entry name" value="Acyl-CoA_Oxase/DH_mid-dom"/>
</dbReference>
<dbReference type="InterPro" id="IPR036250">
    <property type="entry name" value="AcylCo_DH-like_C"/>
</dbReference>
<evidence type="ECO:0000259" key="15">
    <source>
        <dbReference type="Pfam" id="PF22924"/>
    </source>
</evidence>
<dbReference type="FunFam" id="1.20.140.10:FF:000007">
    <property type="entry name" value="Acyl-coenzyme A oxidase"/>
    <property type="match status" value="1"/>
</dbReference>
<dbReference type="SUPFAM" id="SSF47203">
    <property type="entry name" value="Acyl-CoA dehydrogenase C-terminal domain-like"/>
    <property type="match status" value="2"/>
</dbReference>
<dbReference type="InterPro" id="IPR046373">
    <property type="entry name" value="Acyl-CoA_Oxase/DH_mid-dom_sf"/>
</dbReference>
<evidence type="ECO:0000313" key="16">
    <source>
        <dbReference type="EMBL" id="NYJ05766.1"/>
    </source>
</evidence>
<dbReference type="FunFam" id="2.40.110.10:FF:000005">
    <property type="entry name" value="Acyl-coenzyme A oxidase"/>
    <property type="match status" value="1"/>
</dbReference>
<feature type="domain" description="Acyl-CoA dehydrogenase/oxidase N-terminal" evidence="14">
    <location>
        <begin position="35"/>
        <end position="130"/>
    </location>
</feature>
<evidence type="ECO:0000256" key="2">
    <source>
        <dbReference type="ARBA" id="ARBA00004275"/>
    </source>
</evidence>
<evidence type="ECO:0000256" key="8">
    <source>
        <dbReference type="ARBA" id="ARBA00023002"/>
    </source>
</evidence>
<evidence type="ECO:0000256" key="10">
    <source>
        <dbReference type="ARBA" id="ARBA00023140"/>
    </source>
</evidence>
<proteinExistence type="inferred from homology"/>
<dbReference type="Pfam" id="PF02771">
    <property type="entry name" value="Acyl-CoA_dh_N"/>
    <property type="match status" value="1"/>
</dbReference>
<dbReference type="GO" id="GO:0005504">
    <property type="term" value="F:fatty acid binding"/>
    <property type="evidence" value="ECO:0007669"/>
    <property type="project" value="TreeGrafter"/>
</dbReference>
<feature type="domain" description="Acyl-CoA oxidase/dehydrogenase middle" evidence="13">
    <location>
        <begin position="136"/>
        <end position="245"/>
    </location>
</feature>
<keyword evidence="8 16" id="KW-0560">Oxidoreductase</keyword>
<name>A0A853CF21_9ACTN</name>
<dbReference type="InterPro" id="IPR037069">
    <property type="entry name" value="AcylCoA_DH/ox_N_sf"/>
</dbReference>
<dbReference type="PANTHER" id="PTHR10909">
    <property type="entry name" value="ELECTRON TRANSPORT OXIDOREDUCTASE"/>
    <property type="match status" value="1"/>
</dbReference>
<comment type="subcellular location">
    <subcellularLocation>
        <location evidence="2">Peroxisome</location>
    </subcellularLocation>
</comment>
<evidence type="ECO:0000313" key="17">
    <source>
        <dbReference type="Proteomes" id="UP000541969"/>
    </source>
</evidence>
<dbReference type="GO" id="GO:0003997">
    <property type="term" value="F:acyl-CoA oxidase activity"/>
    <property type="evidence" value="ECO:0007669"/>
    <property type="project" value="UniProtKB-EC"/>
</dbReference>
<evidence type="ECO:0000256" key="6">
    <source>
        <dbReference type="ARBA" id="ARBA00022827"/>
    </source>
</evidence>
<keyword evidence="17" id="KW-1185">Reference proteome</keyword>
<dbReference type="InterPro" id="IPR013786">
    <property type="entry name" value="AcylCoA_DH/ox_N"/>
</dbReference>
<keyword evidence="9" id="KW-0443">Lipid metabolism</keyword>
<evidence type="ECO:0000259" key="14">
    <source>
        <dbReference type="Pfam" id="PF02771"/>
    </source>
</evidence>
<dbReference type="GO" id="GO:0071949">
    <property type="term" value="F:FAD binding"/>
    <property type="evidence" value="ECO:0007669"/>
    <property type="project" value="InterPro"/>
</dbReference>
<dbReference type="Gene3D" id="2.40.110.10">
    <property type="entry name" value="Butyryl-CoA Dehydrogenase, subunit A, domain 2"/>
    <property type="match status" value="1"/>
</dbReference>
<evidence type="ECO:0000259" key="12">
    <source>
        <dbReference type="Pfam" id="PF01756"/>
    </source>
</evidence>
<dbReference type="EMBL" id="JACBZT010000001">
    <property type="protein sequence ID" value="NYJ05766.1"/>
    <property type="molecule type" value="Genomic_DNA"/>
</dbReference>